<name>A0A919V3P1_9ACTN</name>
<dbReference type="EMBL" id="BOOW01000008">
    <property type="protein sequence ID" value="GII91140.1"/>
    <property type="molecule type" value="Genomic_DNA"/>
</dbReference>
<proteinExistence type="predicted"/>
<dbReference type="Gene3D" id="3.40.50.1820">
    <property type="entry name" value="alpha/beta hydrolase"/>
    <property type="match status" value="1"/>
</dbReference>
<feature type="domain" description="AB hydrolase-1" evidence="1">
    <location>
        <begin position="5"/>
        <end position="222"/>
    </location>
</feature>
<comment type="caution">
    <text evidence="2">The sequence shown here is derived from an EMBL/GenBank/DDBJ whole genome shotgun (WGS) entry which is preliminary data.</text>
</comment>
<dbReference type="PANTHER" id="PTHR43798">
    <property type="entry name" value="MONOACYLGLYCEROL LIPASE"/>
    <property type="match status" value="1"/>
</dbReference>
<evidence type="ECO:0000313" key="3">
    <source>
        <dbReference type="Proteomes" id="UP000606172"/>
    </source>
</evidence>
<evidence type="ECO:0000259" key="1">
    <source>
        <dbReference type="Pfam" id="PF12697"/>
    </source>
</evidence>
<dbReference type="InterPro" id="IPR029058">
    <property type="entry name" value="AB_hydrolase_fold"/>
</dbReference>
<reference evidence="2" key="1">
    <citation type="submission" date="2021-01" db="EMBL/GenBank/DDBJ databases">
        <title>Whole genome shotgun sequence of Sinosporangium siamense NBRC 109515.</title>
        <authorList>
            <person name="Komaki H."/>
            <person name="Tamura T."/>
        </authorList>
    </citation>
    <scope>NUCLEOTIDE SEQUENCE</scope>
    <source>
        <strain evidence="2">NBRC 109515</strain>
    </source>
</reference>
<dbReference type="InterPro" id="IPR050266">
    <property type="entry name" value="AB_hydrolase_sf"/>
</dbReference>
<dbReference type="GO" id="GO:0003824">
    <property type="term" value="F:catalytic activity"/>
    <property type="evidence" value="ECO:0007669"/>
    <property type="project" value="UniProtKB-ARBA"/>
</dbReference>
<dbReference type="InterPro" id="IPR000073">
    <property type="entry name" value="AB_hydrolase_1"/>
</dbReference>
<dbReference type="Proteomes" id="UP000606172">
    <property type="component" value="Unassembled WGS sequence"/>
</dbReference>
<protein>
    <submittedName>
        <fullName evidence="2">Lysophospholipase</fullName>
    </submittedName>
</protein>
<evidence type="ECO:0000313" key="2">
    <source>
        <dbReference type="EMBL" id="GII91140.1"/>
    </source>
</evidence>
<organism evidence="2 3">
    <name type="scientific">Sinosporangium siamense</name>
    <dbReference type="NCBI Taxonomy" id="1367973"/>
    <lineage>
        <taxon>Bacteria</taxon>
        <taxon>Bacillati</taxon>
        <taxon>Actinomycetota</taxon>
        <taxon>Actinomycetes</taxon>
        <taxon>Streptosporangiales</taxon>
        <taxon>Streptosporangiaceae</taxon>
        <taxon>Sinosporangium</taxon>
    </lineage>
</organism>
<accession>A0A919V3P1</accession>
<dbReference type="RefSeq" id="WP_204022221.1">
    <property type="nucleotide sequence ID" value="NZ_BOOW01000008.1"/>
</dbReference>
<dbReference type="SUPFAM" id="SSF53474">
    <property type="entry name" value="alpha/beta-Hydrolases"/>
    <property type="match status" value="1"/>
</dbReference>
<dbReference type="PRINTS" id="PR00111">
    <property type="entry name" value="ABHYDROLASE"/>
</dbReference>
<gene>
    <name evidence="2" type="ORF">Ssi02_13710</name>
</gene>
<dbReference type="Pfam" id="PF12697">
    <property type="entry name" value="Abhydrolase_6"/>
    <property type="match status" value="1"/>
</dbReference>
<keyword evidence="3" id="KW-1185">Reference proteome</keyword>
<sequence length="240" mass="25146">MALPIVLIHGIRVSHTMWHPTRAHLTDHPTAAPDLPGHGTRRGEPFTMRAATDAVAAAIDHLGGRALVAGLSLGGYVALAAAQRHPEQVAGVVAMGCTAVPYGIGLKIYDFLGRAARHHPETANSLSAYALRRVLPGEAGEAMVEGGLACEVMAETVAAVAASDPLRAVASYPGPVWLVNGSRDPFRADERRFLTACRHGRLLLLPRTGHLAALNDPRALAHLFGDLASATSSLRPVAAP</sequence>
<dbReference type="AlphaFoldDB" id="A0A919V3P1"/>